<proteinExistence type="predicted"/>
<comment type="caution">
    <text evidence="1">The sequence shown here is derived from an EMBL/GenBank/DDBJ whole genome shotgun (WGS) entry which is preliminary data.</text>
</comment>
<dbReference type="AlphaFoldDB" id="X1QVX3"/>
<sequence>MNVTMNLNQLKDFIDWIRRQDNPGKISEKQMRAYFKEKKIIKQKENKNKS</sequence>
<dbReference type="EMBL" id="BARW01001186">
    <property type="protein sequence ID" value="GAI72423.1"/>
    <property type="molecule type" value="Genomic_DNA"/>
</dbReference>
<organism evidence="1">
    <name type="scientific">marine sediment metagenome</name>
    <dbReference type="NCBI Taxonomy" id="412755"/>
    <lineage>
        <taxon>unclassified sequences</taxon>
        <taxon>metagenomes</taxon>
        <taxon>ecological metagenomes</taxon>
    </lineage>
</organism>
<accession>X1QVX3</accession>
<evidence type="ECO:0000313" key="1">
    <source>
        <dbReference type="EMBL" id="GAI72423.1"/>
    </source>
</evidence>
<protein>
    <submittedName>
        <fullName evidence="1">Uncharacterized protein</fullName>
    </submittedName>
</protein>
<name>X1QVX3_9ZZZZ</name>
<gene>
    <name evidence="1" type="ORF">S12H4_04007</name>
</gene>
<reference evidence="1" key="1">
    <citation type="journal article" date="2014" name="Front. Microbiol.">
        <title>High frequency of phylogenetically diverse reductive dehalogenase-homologous genes in deep subseafloor sedimentary metagenomes.</title>
        <authorList>
            <person name="Kawai M."/>
            <person name="Futagami T."/>
            <person name="Toyoda A."/>
            <person name="Takaki Y."/>
            <person name="Nishi S."/>
            <person name="Hori S."/>
            <person name="Arai W."/>
            <person name="Tsubouchi T."/>
            <person name="Morono Y."/>
            <person name="Uchiyama I."/>
            <person name="Ito T."/>
            <person name="Fujiyama A."/>
            <person name="Inagaki F."/>
            <person name="Takami H."/>
        </authorList>
    </citation>
    <scope>NUCLEOTIDE SEQUENCE</scope>
    <source>
        <strain evidence="1">Expedition CK06-06</strain>
    </source>
</reference>